<keyword evidence="2" id="KW-1185">Reference proteome</keyword>
<protein>
    <submittedName>
        <fullName evidence="1">Uncharacterized protein</fullName>
    </submittedName>
</protein>
<proteinExistence type="predicted"/>
<dbReference type="EMBL" id="KV417490">
    <property type="protein sequence ID" value="KZP31365.1"/>
    <property type="molecule type" value="Genomic_DNA"/>
</dbReference>
<evidence type="ECO:0000313" key="1">
    <source>
        <dbReference type="EMBL" id="KZP31365.1"/>
    </source>
</evidence>
<gene>
    <name evidence="1" type="ORF">FIBSPDRAFT_1037807</name>
</gene>
<accession>A0A166U6F3</accession>
<name>A0A166U6F3_9AGAM</name>
<dbReference type="AlphaFoldDB" id="A0A166U6F3"/>
<dbReference type="Proteomes" id="UP000076532">
    <property type="component" value="Unassembled WGS sequence"/>
</dbReference>
<sequence length="451" mass="49755">MADSSLTGSESKRLQLNLTGALSPVIPPPSDRASLSSSASTVVIPLPHSTLNPSNGAISNLSAPPLTPSTPHEAFCQQFEKFYKTKGSQKAALLDLMFHGGVSLEDMGLPTSPFPNTVYSKIAPLFNMNPEYCGQDWKSVTVPRVSLPSSVRISLLENSIGAFAAYGPPQEQENETARSWFISTWLDSIISLFCGRLNLSVTSMPPTNDNPGNKMKHEISVSQRTPVLIINVKFELSQAHAYWNFLAQAMCELHSAFNLNRHHDLQEFPVSAILTDSKHWEFISYNGTNFFKDESIVFTPTQFSNGIEYSTKMLEVCNRIFGQLLSGYINTVKAYVEKSRRRSEIGDNSKVGSDQPLPISEVTSGAHRITRDSTSVWGMAVDDAVLCQIRFEEAYRLYPSREGDEMAAAALEQLERSVKKIGRDDDLDLLGEGLNVLIAQLKLGQLSRANV</sequence>
<reference evidence="1 2" key="1">
    <citation type="journal article" date="2016" name="Mol. Biol. Evol.">
        <title>Comparative Genomics of Early-Diverging Mushroom-Forming Fungi Provides Insights into the Origins of Lignocellulose Decay Capabilities.</title>
        <authorList>
            <person name="Nagy L.G."/>
            <person name="Riley R."/>
            <person name="Tritt A."/>
            <person name="Adam C."/>
            <person name="Daum C."/>
            <person name="Floudas D."/>
            <person name="Sun H."/>
            <person name="Yadav J.S."/>
            <person name="Pangilinan J."/>
            <person name="Larsson K.H."/>
            <person name="Matsuura K."/>
            <person name="Barry K."/>
            <person name="Labutti K."/>
            <person name="Kuo R."/>
            <person name="Ohm R.A."/>
            <person name="Bhattacharya S.S."/>
            <person name="Shirouzu T."/>
            <person name="Yoshinaga Y."/>
            <person name="Martin F.M."/>
            <person name="Grigoriev I.V."/>
            <person name="Hibbett D.S."/>
        </authorList>
    </citation>
    <scope>NUCLEOTIDE SEQUENCE [LARGE SCALE GENOMIC DNA]</scope>
    <source>
        <strain evidence="1 2">CBS 109695</strain>
    </source>
</reference>
<dbReference type="OrthoDB" id="3248548at2759"/>
<evidence type="ECO:0000313" key="2">
    <source>
        <dbReference type="Proteomes" id="UP000076532"/>
    </source>
</evidence>
<organism evidence="1 2">
    <name type="scientific">Athelia psychrophila</name>
    <dbReference type="NCBI Taxonomy" id="1759441"/>
    <lineage>
        <taxon>Eukaryota</taxon>
        <taxon>Fungi</taxon>
        <taxon>Dikarya</taxon>
        <taxon>Basidiomycota</taxon>
        <taxon>Agaricomycotina</taxon>
        <taxon>Agaricomycetes</taxon>
        <taxon>Agaricomycetidae</taxon>
        <taxon>Atheliales</taxon>
        <taxon>Atheliaceae</taxon>
        <taxon>Athelia</taxon>
    </lineage>
</organism>